<dbReference type="AlphaFoldDB" id="X0YRJ9"/>
<evidence type="ECO:0000256" key="2">
    <source>
        <dbReference type="ARBA" id="ARBA00012438"/>
    </source>
</evidence>
<evidence type="ECO:0000259" key="6">
    <source>
        <dbReference type="PROSITE" id="PS50112"/>
    </source>
</evidence>
<feature type="domain" description="PAC" evidence="7">
    <location>
        <begin position="37"/>
        <end position="89"/>
    </location>
</feature>
<dbReference type="PROSITE" id="PS50113">
    <property type="entry name" value="PAC"/>
    <property type="match status" value="2"/>
</dbReference>
<dbReference type="GO" id="GO:0006355">
    <property type="term" value="P:regulation of DNA-templated transcription"/>
    <property type="evidence" value="ECO:0007669"/>
    <property type="project" value="InterPro"/>
</dbReference>
<feature type="domain" description="PAS" evidence="6">
    <location>
        <begin position="90"/>
        <end position="160"/>
    </location>
</feature>
<sequence length="249" mass="28461">SRDEMMGMNNRQFMDKKNAKKVYQAFNRIYATGKSSKEFGWEITRKDGTKRSIETSISLKRNSEGEPVGFRGIIRDITEHKEAEEALRKSEEHYRLLAENVTDVIWTMDNNMQFTYISPSVTRQRGYSVEEAMALGMEKSLTPASLEVAAKVILEGLSEEEMGQKDLSKTWTVELEMCCKDGSTIWTEMEATFLRDPDGQAVGILGVARDITERKRAEVELKESEKRFEDIALSSADWIWEVDANGKYV</sequence>
<protein>
    <recommendedName>
        <fullName evidence="2">histidine kinase</fullName>
        <ecNumber evidence="2">2.7.13.3</ecNumber>
    </recommendedName>
</protein>
<evidence type="ECO:0000256" key="4">
    <source>
        <dbReference type="ARBA" id="ARBA00022679"/>
    </source>
</evidence>
<keyword evidence="3" id="KW-0597">Phosphoprotein</keyword>
<keyword evidence="5" id="KW-0418">Kinase</keyword>
<dbReference type="Pfam" id="PF13426">
    <property type="entry name" value="PAS_9"/>
    <property type="match status" value="1"/>
</dbReference>
<dbReference type="SUPFAM" id="SSF55785">
    <property type="entry name" value="PYP-like sensor domain (PAS domain)"/>
    <property type="match status" value="3"/>
</dbReference>
<dbReference type="GO" id="GO:0004673">
    <property type="term" value="F:protein histidine kinase activity"/>
    <property type="evidence" value="ECO:0007669"/>
    <property type="project" value="UniProtKB-EC"/>
</dbReference>
<accession>X0YRJ9</accession>
<dbReference type="PANTHER" id="PTHR43304">
    <property type="entry name" value="PHYTOCHROME-LIKE PROTEIN CPH1"/>
    <property type="match status" value="1"/>
</dbReference>
<evidence type="ECO:0000256" key="3">
    <source>
        <dbReference type="ARBA" id="ARBA00022553"/>
    </source>
</evidence>
<dbReference type="SMART" id="SM00086">
    <property type="entry name" value="PAC"/>
    <property type="match status" value="2"/>
</dbReference>
<dbReference type="InterPro" id="IPR000700">
    <property type="entry name" value="PAS-assoc_C"/>
</dbReference>
<dbReference type="EC" id="2.7.13.3" evidence="2"/>
<dbReference type="PANTHER" id="PTHR43304:SF1">
    <property type="entry name" value="PAC DOMAIN-CONTAINING PROTEIN"/>
    <property type="match status" value="1"/>
</dbReference>
<dbReference type="InterPro" id="IPR000014">
    <property type="entry name" value="PAS"/>
</dbReference>
<dbReference type="EMBL" id="BARS01044737">
    <property type="protein sequence ID" value="GAG39351.1"/>
    <property type="molecule type" value="Genomic_DNA"/>
</dbReference>
<dbReference type="Gene3D" id="3.30.450.20">
    <property type="entry name" value="PAS domain"/>
    <property type="match status" value="3"/>
</dbReference>
<evidence type="ECO:0000313" key="8">
    <source>
        <dbReference type="EMBL" id="GAG39351.1"/>
    </source>
</evidence>
<dbReference type="PROSITE" id="PS50112">
    <property type="entry name" value="PAS"/>
    <property type="match status" value="1"/>
</dbReference>
<dbReference type="NCBIfam" id="TIGR00229">
    <property type="entry name" value="sensory_box"/>
    <property type="match status" value="2"/>
</dbReference>
<dbReference type="CDD" id="cd00130">
    <property type="entry name" value="PAS"/>
    <property type="match status" value="2"/>
</dbReference>
<gene>
    <name evidence="8" type="ORF">S01H1_67531</name>
</gene>
<proteinExistence type="predicted"/>
<dbReference type="InterPro" id="IPR001610">
    <property type="entry name" value="PAC"/>
</dbReference>
<evidence type="ECO:0000256" key="5">
    <source>
        <dbReference type="ARBA" id="ARBA00022777"/>
    </source>
</evidence>
<feature type="domain" description="PAC" evidence="7">
    <location>
        <begin position="171"/>
        <end position="223"/>
    </location>
</feature>
<dbReference type="Pfam" id="PF00989">
    <property type="entry name" value="PAS"/>
    <property type="match status" value="1"/>
</dbReference>
<reference evidence="8" key="1">
    <citation type="journal article" date="2014" name="Front. Microbiol.">
        <title>High frequency of phylogenetically diverse reductive dehalogenase-homologous genes in deep subseafloor sedimentary metagenomes.</title>
        <authorList>
            <person name="Kawai M."/>
            <person name="Futagami T."/>
            <person name="Toyoda A."/>
            <person name="Takaki Y."/>
            <person name="Nishi S."/>
            <person name="Hori S."/>
            <person name="Arai W."/>
            <person name="Tsubouchi T."/>
            <person name="Morono Y."/>
            <person name="Uchiyama I."/>
            <person name="Ito T."/>
            <person name="Fujiyama A."/>
            <person name="Inagaki F."/>
            <person name="Takami H."/>
        </authorList>
    </citation>
    <scope>NUCLEOTIDE SEQUENCE</scope>
    <source>
        <strain evidence="8">Expedition CK06-06</strain>
    </source>
</reference>
<feature type="non-terminal residue" evidence="8">
    <location>
        <position position="1"/>
    </location>
</feature>
<comment type="catalytic activity">
    <reaction evidence="1">
        <text>ATP + protein L-histidine = ADP + protein N-phospho-L-histidine.</text>
        <dbReference type="EC" id="2.7.13.3"/>
    </reaction>
</comment>
<comment type="caution">
    <text evidence="8">The sequence shown here is derived from an EMBL/GenBank/DDBJ whole genome shotgun (WGS) entry which is preliminary data.</text>
</comment>
<dbReference type="InterPro" id="IPR013767">
    <property type="entry name" value="PAS_fold"/>
</dbReference>
<dbReference type="InterPro" id="IPR052162">
    <property type="entry name" value="Sensor_kinase/Photoreceptor"/>
</dbReference>
<feature type="non-terminal residue" evidence="8">
    <location>
        <position position="249"/>
    </location>
</feature>
<name>X0YRJ9_9ZZZZ</name>
<evidence type="ECO:0000256" key="1">
    <source>
        <dbReference type="ARBA" id="ARBA00000085"/>
    </source>
</evidence>
<dbReference type="InterPro" id="IPR035965">
    <property type="entry name" value="PAS-like_dom_sf"/>
</dbReference>
<keyword evidence="4" id="KW-0808">Transferase</keyword>
<evidence type="ECO:0000259" key="7">
    <source>
        <dbReference type="PROSITE" id="PS50113"/>
    </source>
</evidence>
<organism evidence="8">
    <name type="scientific">marine sediment metagenome</name>
    <dbReference type="NCBI Taxonomy" id="412755"/>
    <lineage>
        <taxon>unclassified sequences</taxon>
        <taxon>metagenomes</taxon>
        <taxon>ecological metagenomes</taxon>
    </lineage>
</organism>